<keyword evidence="7" id="KW-0509">mRNA transport</keyword>
<proteinExistence type="inferred from homology"/>
<evidence type="ECO:0000256" key="2">
    <source>
        <dbReference type="ARBA" id="ARBA00004496"/>
    </source>
</evidence>
<feature type="compositionally biased region" description="Acidic residues" evidence="13">
    <location>
        <begin position="235"/>
        <end position="267"/>
    </location>
</feature>
<feature type="compositionally biased region" description="Gly residues" evidence="13">
    <location>
        <begin position="503"/>
        <end position="522"/>
    </location>
</feature>
<evidence type="ECO:0000256" key="7">
    <source>
        <dbReference type="ARBA" id="ARBA00022816"/>
    </source>
</evidence>
<feature type="region of interest" description="Disordered" evidence="13">
    <location>
        <begin position="1"/>
        <end position="20"/>
    </location>
</feature>
<dbReference type="EMBL" id="DF237365">
    <property type="protein sequence ID" value="GAQ88301.1"/>
    <property type="molecule type" value="Genomic_DNA"/>
</dbReference>
<evidence type="ECO:0000256" key="3">
    <source>
        <dbReference type="ARBA" id="ARBA00009548"/>
    </source>
</evidence>
<evidence type="ECO:0000313" key="15">
    <source>
        <dbReference type="EMBL" id="GAQ88301.1"/>
    </source>
</evidence>
<evidence type="ECO:0000313" key="16">
    <source>
        <dbReference type="Proteomes" id="UP000054558"/>
    </source>
</evidence>
<comment type="subcellular location">
    <subcellularLocation>
        <location evidence="2">Cytoplasm</location>
    </subcellularLocation>
    <subcellularLocation>
        <location evidence="1">Nucleus</location>
    </subcellularLocation>
</comment>
<dbReference type="InterPro" id="IPR018545">
    <property type="entry name" value="Btz_dom"/>
</dbReference>
<keyword evidence="4" id="KW-0813">Transport</keyword>
<feature type="domain" description="Btz" evidence="14">
    <location>
        <begin position="241"/>
        <end position="354"/>
    </location>
</feature>
<dbReference type="GO" id="GO:0000184">
    <property type="term" value="P:nuclear-transcribed mRNA catabolic process, nonsense-mediated decay"/>
    <property type="evidence" value="ECO:0007669"/>
    <property type="project" value="UniProtKB-KW"/>
</dbReference>
<feature type="compositionally biased region" description="Basic and acidic residues" evidence="13">
    <location>
        <begin position="339"/>
        <end position="362"/>
    </location>
</feature>
<evidence type="ECO:0000256" key="6">
    <source>
        <dbReference type="ARBA" id="ARBA00022664"/>
    </source>
</evidence>
<evidence type="ECO:0000256" key="5">
    <source>
        <dbReference type="ARBA" id="ARBA00022490"/>
    </source>
</evidence>
<feature type="compositionally biased region" description="Basic and acidic residues" evidence="13">
    <location>
        <begin position="129"/>
        <end position="153"/>
    </location>
</feature>
<evidence type="ECO:0000256" key="4">
    <source>
        <dbReference type="ARBA" id="ARBA00022448"/>
    </source>
</evidence>
<feature type="region of interest" description="Disordered" evidence="13">
    <location>
        <begin position="29"/>
        <end position="681"/>
    </location>
</feature>
<feature type="compositionally biased region" description="Polar residues" evidence="13">
    <location>
        <begin position="602"/>
        <end position="611"/>
    </location>
</feature>
<dbReference type="OMA" id="GFNAMPN"/>
<keyword evidence="16" id="KW-1185">Reference proteome</keyword>
<keyword evidence="12" id="KW-0539">Nucleus</keyword>
<dbReference type="InterPro" id="IPR044796">
    <property type="entry name" value="MLN51_plant"/>
</dbReference>
<evidence type="ECO:0000256" key="9">
    <source>
        <dbReference type="ARBA" id="ARBA00022884"/>
    </source>
</evidence>
<feature type="compositionally biased region" description="Basic and acidic residues" evidence="13">
    <location>
        <begin position="319"/>
        <end position="329"/>
    </location>
</feature>
<gene>
    <name evidence="15" type="ORF">KFL_004160140</name>
</gene>
<dbReference type="SMART" id="SM01044">
    <property type="entry name" value="Btz"/>
    <property type="match status" value="1"/>
</dbReference>
<feature type="compositionally biased region" description="Acidic residues" evidence="13">
    <location>
        <begin position="181"/>
        <end position="193"/>
    </location>
</feature>
<dbReference type="GO" id="GO:0051028">
    <property type="term" value="P:mRNA transport"/>
    <property type="evidence" value="ECO:0007669"/>
    <property type="project" value="UniProtKB-KW"/>
</dbReference>
<organism evidence="15 16">
    <name type="scientific">Klebsormidium nitens</name>
    <name type="common">Green alga</name>
    <name type="synonym">Ulothrix nitens</name>
    <dbReference type="NCBI Taxonomy" id="105231"/>
    <lineage>
        <taxon>Eukaryota</taxon>
        <taxon>Viridiplantae</taxon>
        <taxon>Streptophyta</taxon>
        <taxon>Klebsormidiophyceae</taxon>
        <taxon>Klebsormidiales</taxon>
        <taxon>Klebsormidiaceae</taxon>
        <taxon>Klebsormidium</taxon>
    </lineage>
</organism>
<feature type="compositionally biased region" description="Basic and acidic residues" evidence="13">
    <location>
        <begin position="293"/>
        <end position="305"/>
    </location>
</feature>
<dbReference type="AlphaFoldDB" id="A0A1Y1IGW4"/>
<dbReference type="PANTHER" id="PTHR46837:SF5">
    <property type="entry name" value="PROTEIN MLN51 HOMOLOG"/>
    <property type="match status" value="1"/>
</dbReference>
<evidence type="ECO:0000256" key="10">
    <source>
        <dbReference type="ARBA" id="ARBA00023161"/>
    </source>
</evidence>
<evidence type="ECO:0000256" key="12">
    <source>
        <dbReference type="ARBA" id="ARBA00023242"/>
    </source>
</evidence>
<sequence length="873" mass="91229">MVPPHHHTPAERTQFKTLSIGSRLLIMAESGVEKDAKPAPAESENGGKQDVEAVAETDTAPGNISKTAVKGTASDESASASKEGVSSSGSTDVVGEGAKGREERTDDDASLSKDESKRVVEEQQNSNDAEEKEKEDEGDRKAVDVERLSDNESYHSPGEEEYNSGSDDASGLLRGRRREASDEEDEEEEEEEDRISIAEGEAEQAHGGVTADANFKGEGAYQSDGMQTMEKTDGDADDEGDDLLDDDSNDLDDEGKVDEEALPEGEEPVVALKAEVKKPAEPFVVPTAGPFYMHDDRFGGEETKRPGKGKKLWEGSADSTDRWPHDMFEKLNLANDPPPLRRGDGEQGRGRRRGGGYDRGGRGEGASYGGARGGRGGGRGFRNGPEGGRRNFVAMQSAPGGQPQSDPALLPTPEYNLELLQEFPPPQSTAQNWGGQPAASRQATSNGSSDYSNTRDQGGGQNARGNYSRGQKATPAWADSVPGAATGWGDEGQERGPVATNRGRGGGRSTGDGQVGRGAGAGRGEHRSRAPQGQGPLTSGDGPSAARGRTPTRWGPAVGGQQPVEVQGAQAGYNRGGGQPTGWDNRSAVGNQERGAGAPQGRSATVGTMTSPRPLDQMAPREEKRQQYQPSEARPAARREIEVQTDLAPEVSPGSRNAATTPRGGAAKSGPPPGFGGNSGSAAYGSSGAGAGDYGAQYRPPASAGATGRASPGLHMANEYVPNAATQQVLPYGQTAVPPVGGYGLPPYPSHLPPYAYGSGDVTWVPVLNNPQANALPPPPNVYGANPYASPYSLAGAEATPYMYSSQAVAPPEYAPAKQGLATVAAISRPPSASTLWRPPASAGLSTGVLDSNADAYGQRQSKPRRYTEMTFQ</sequence>
<evidence type="ECO:0000256" key="1">
    <source>
        <dbReference type="ARBA" id="ARBA00004123"/>
    </source>
</evidence>
<keyword evidence="6" id="KW-0507">mRNA processing</keyword>
<evidence type="ECO:0000259" key="14">
    <source>
        <dbReference type="SMART" id="SM01044"/>
    </source>
</evidence>
<protein>
    <recommendedName>
        <fullName evidence="14">Btz domain-containing protein</fullName>
    </recommendedName>
</protein>
<dbReference type="GO" id="GO:0006397">
    <property type="term" value="P:mRNA processing"/>
    <property type="evidence" value="ECO:0007669"/>
    <property type="project" value="UniProtKB-KW"/>
</dbReference>
<feature type="region of interest" description="Disordered" evidence="13">
    <location>
        <begin position="832"/>
        <end position="873"/>
    </location>
</feature>
<keyword evidence="11" id="KW-0508">mRNA splicing</keyword>
<dbReference type="STRING" id="105231.A0A1Y1IGW4"/>
<dbReference type="GO" id="GO:0035145">
    <property type="term" value="C:exon-exon junction complex"/>
    <property type="evidence" value="ECO:0007669"/>
    <property type="project" value="InterPro"/>
</dbReference>
<keyword evidence="5" id="KW-0963">Cytoplasm</keyword>
<keyword evidence="9" id="KW-0694">RNA-binding</keyword>
<comment type="similarity">
    <text evidence="3">Belongs to the CASC3 family.</text>
</comment>
<dbReference type="Pfam" id="PF09405">
    <property type="entry name" value="Btz"/>
    <property type="match status" value="1"/>
</dbReference>
<keyword evidence="8" id="KW-0810">Translation regulation</keyword>
<dbReference type="Proteomes" id="UP000054558">
    <property type="component" value="Unassembled WGS sequence"/>
</dbReference>
<dbReference type="OrthoDB" id="660348at2759"/>
<keyword evidence="10" id="KW-0866">Nonsense-mediated mRNA decay</keyword>
<dbReference type="GO" id="GO:0006417">
    <property type="term" value="P:regulation of translation"/>
    <property type="evidence" value="ECO:0007669"/>
    <property type="project" value="UniProtKB-KW"/>
</dbReference>
<reference evidence="15 16" key="1">
    <citation type="journal article" date="2014" name="Nat. Commun.">
        <title>Klebsormidium flaccidum genome reveals primary factors for plant terrestrial adaptation.</title>
        <authorList>
            <person name="Hori K."/>
            <person name="Maruyama F."/>
            <person name="Fujisawa T."/>
            <person name="Togashi T."/>
            <person name="Yamamoto N."/>
            <person name="Seo M."/>
            <person name="Sato S."/>
            <person name="Yamada T."/>
            <person name="Mori H."/>
            <person name="Tajima N."/>
            <person name="Moriyama T."/>
            <person name="Ikeuchi M."/>
            <person name="Watanabe M."/>
            <person name="Wada H."/>
            <person name="Kobayashi K."/>
            <person name="Saito M."/>
            <person name="Masuda T."/>
            <person name="Sasaki-Sekimoto Y."/>
            <person name="Mashiguchi K."/>
            <person name="Awai K."/>
            <person name="Shimojima M."/>
            <person name="Masuda S."/>
            <person name="Iwai M."/>
            <person name="Nobusawa T."/>
            <person name="Narise T."/>
            <person name="Kondo S."/>
            <person name="Saito H."/>
            <person name="Sato R."/>
            <person name="Murakawa M."/>
            <person name="Ihara Y."/>
            <person name="Oshima-Yamada Y."/>
            <person name="Ohtaka K."/>
            <person name="Satoh M."/>
            <person name="Sonobe K."/>
            <person name="Ishii M."/>
            <person name="Ohtani R."/>
            <person name="Kanamori-Sato M."/>
            <person name="Honoki R."/>
            <person name="Miyazaki D."/>
            <person name="Mochizuki H."/>
            <person name="Umetsu J."/>
            <person name="Higashi K."/>
            <person name="Shibata D."/>
            <person name="Kamiya Y."/>
            <person name="Sato N."/>
            <person name="Nakamura Y."/>
            <person name="Tabata S."/>
            <person name="Ida S."/>
            <person name="Kurokawa K."/>
            <person name="Ohta H."/>
        </authorList>
    </citation>
    <scope>NUCLEOTIDE SEQUENCE [LARGE SCALE GENOMIC DNA]</scope>
    <source>
        <strain evidence="15 16">NIES-2285</strain>
    </source>
</reference>
<feature type="compositionally biased region" description="Basic and acidic residues" evidence="13">
    <location>
        <begin position="110"/>
        <end position="121"/>
    </location>
</feature>
<dbReference type="PANTHER" id="PTHR46837">
    <property type="entry name" value="PROTEIN MLN51 HOMOLOG"/>
    <property type="match status" value="1"/>
</dbReference>
<evidence type="ECO:0000256" key="13">
    <source>
        <dbReference type="SAM" id="MobiDB-lite"/>
    </source>
</evidence>
<evidence type="ECO:0000256" key="8">
    <source>
        <dbReference type="ARBA" id="ARBA00022845"/>
    </source>
</evidence>
<feature type="compositionally biased region" description="Polar residues" evidence="13">
    <location>
        <begin position="428"/>
        <end position="456"/>
    </location>
</feature>
<evidence type="ECO:0000256" key="11">
    <source>
        <dbReference type="ARBA" id="ARBA00023187"/>
    </source>
</evidence>
<dbReference type="GO" id="GO:0005737">
    <property type="term" value="C:cytoplasm"/>
    <property type="evidence" value="ECO:0007669"/>
    <property type="project" value="UniProtKB-SubCell"/>
</dbReference>
<accession>A0A1Y1IGW4</accession>
<dbReference type="GO" id="GO:0003729">
    <property type="term" value="F:mRNA binding"/>
    <property type="evidence" value="ECO:0000318"/>
    <property type="project" value="GO_Central"/>
</dbReference>
<dbReference type="GO" id="GO:0008380">
    <property type="term" value="P:RNA splicing"/>
    <property type="evidence" value="ECO:0007669"/>
    <property type="project" value="UniProtKB-KW"/>
</dbReference>
<name>A0A1Y1IGW4_KLENI</name>
<feature type="compositionally biased region" description="Low complexity" evidence="13">
    <location>
        <begin position="76"/>
        <end position="96"/>
    </location>
</feature>
<feature type="compositionally biased region" description="Gly residues" evidence="13">
    <location>
        <begin position="363"/>
        <end position="381"/>
    </location>
</feature>